<dbReference type="eggNOG" id="COG4086">
    <property type="taxonomic scope" value="Bacteria"/>
</dbReference>
<dbReference type="InterPro" id="IPR009343">
    <property type="entry name" value="DUF1002"/>
</dbReference>
<comment type="caution">
    <text evidence="2">The sequence shown here is derived from an EMBL/GenBank/DDBJ whole genome shotgun (WGS) entry which is preliminary data.</text>
</comment>
<proteinExistence type="predicted"/>
<dbReference type="Proteomes" id="UP000013378">
    <property type="component" value="Unassembled WGS sequence"/>
</dbReference>
<gene>
    <name evidence="2" type="ORF">L21TH_1884</name>
</gene>
<organism evidence="2 3">
    <name type="scientific">Caldisalinibacter kiritimatiensis</name>
    <dbReference type="NCBI Taxonomy" id="1304284"/>
    <lineage>
        <taxon>Bacteria</taxon>
        <taxon>Bacillati</taxon>
        <taxon>Bacillota</taxon>
        <taxon>Tissierellia</taxon>
        <taxon>Tissierellales</taxon>
        <taxon>Thermohalobacteraceae</taxon>
        <taxon>Caldisalinibacter</taxon>
    </lineage>
</organism>
<feature type="coiled-coil region" evidence="1">
    <location>
        <begin position="147"/>
        <end position="174"/>
    </location>
</feature>
<dbReference type="STRING" id="1304284.L21TH_1884"/>
<dbReference type="AlphaFoldDB" id="R1CTR1"/>
<feature type="coiled-coil region" evidence="1">
    <location>
        <begin position="202"/>
        <end position="236"/>
    </location>
</feature>
<accession>R1CTR1</accession>
<dbReference type="EMBL" id="ARZA01000207">
    <property type="protein sequence ID" value="EOD00074.1"/>
    <property type="molecule type" value="Genomic_DNA"/>
</dbReference>
<protein>
    <recommendedName>
        <fullName evidence="4">DUF1002 domain-containing protein</fullName>
    </recommendedName>
</protein>
<keyword evidence="1" id="KW-0175">Coiled coil</keyword>
<name>R1CTR1_9FIRM</name>
<evidence type="ECO:0008006" key="4">
    <source>
        <dbReference type="Google" id="ProtNLM"/>
    </source>
</evidence>
<sequence length="261" mass="29291">MGEDLALQQRQQMLDLFNVDDKVRRVEVTNEEEREYLGKYIKEEYIGTKAISCAYVEKLDNNEGITVETYNINWVTKEMYMNALVTAGVKDAKVKVAAPVSVSGTAALTGIIKAFEDVSGVNVSNKEKEVANEEIAKTGKLGEEIGKQNASQLIKEVKEEVASKNLKNEEEIREIVIKVAGQLDINLNSQQIDEIVILMKKVSELNLEIGEIKTQLKNISDKLNEISENSKEVKSLLQRIIDFLNRLFDNISTLVKNIIEG</sequence>
<evidence type="ECO:0000313" key="2">
    <source>
        <dbReference type="EMBL" id="EOD00074.1"/>
    </source>
</evidence>
<evidence type="ECO:0000256" key="1">
    <source>
        <dbReference type="SAM" id="Coils"/>
    </source>
</evidence>
<keyword evidence="3" id="KW-1185">Reference proteome</keyword>
<evidence type="ECO:0000313" key="3">
    <source>
        <dbReference type="Proteomes" id="UP000013378"/>
    </source>
</evidence>
<reference evidence="2 3" key="1">
    <citation type="journal article" date="2015" name="Geomicrobiol. J.">
        <title>Caldisalinibacter kiritimatiensis gen. nov., sp. nov., a moderately thermohalophilic thiosulfate-reducing bacterium from a hypersaline microbial mat.</title>
        <authorList>
            <person name="Ben Hania W."/>
            <person name="Joseph M."/>
            <person name="Fiebig A."/>
            <person name="Bunk B."/>
            <person name="Klenk H.-P."/>
            <person name="Fardeau M.-L."/>
            <person name="Spring S."/>
        </authorList>
    </citation>
    <scope>NUCLEOTIDE SEQUENCE [LARGE SCALE GENOMIC DNA]</scope>
    <source>
        <strain evidence="2 3">L21-TH-D2</strain>
    </source>
</reference>
<dbReference type="PATRIC" id="fig|1304284.3.peg.1852"/>
<dbReference type="Pfam" id="PF06207">
    <property type="entry name" value="DUF1002"/>
    <property type="match status" value="1"/>
</dbReference>